<comment type="caution">
    <text evidence="3">The sequence shown here is derived from an EMBL/GenBank/DDBJ whole genome shotgun (WGS) entry which is preliminary data.</text>
</comment>
<evidence type="ECO:0000256" key="2">
    <source>
        <dbReference type="SAM" id="SignalP"/>
    </source>
</evidence>
<feature type="signal peptide" evidence="2">
    <location>
        <begin position="1"/>
        <end position="16"/>
    </location>
</feature>
<keyword evidence="1" id="KW-0472">Membrane</keyword>
<keyword evidence="1" id="KW-1133">Transmembrane helix</keyword>
<gene>
    <name evidence="3" type="ORF">F2P81_013806</name>
</gene>
<keyword evidence="1" id="KW-0812">Transmembrane</keyword>
<sequence>MLRVCLLVSVVFTIEGKMDVGVTETYPVINGTLSPLSTKSPADPTMIFFSMDYGMAWKITMLVLSSLALVLGTVILILNVYSNRKYQPPNRNRKISALRTDVNSTLEAKIWMKGGEDPRKEQRQH</sequence>
<evidence type="ECO:0000313" key="4">
    <source>
        <dbReference type="Proteomes" id="UP000438429"/>
    </source>
</evidence>
<dbReference type="PANTHER" id="PTHR36129:SF2">
    <property type="entry name" value="RICIN B LECTIN DOMAIN-CONTAINING PROTEIN"/>
    <property type="match status" value="1"/>
</dbReference>
<dbReference type="Proteomes" id="UP000438429">
    <property type="component" value="Unassembled WGS sequence"/>
</dbReference>
<organism evidence="3 4">
    <name type="scientific">Scophthalmus maximus</name>
    <name type="common">Turbot</name>
    <name type="synonym">Psetta maxima</name>
    <dbReference type="NCBI Taxonomy" id="52904"/>
    <lineage>
        <taxon>Eukaryota</taxon>
        <taxon>Metazoa</taxon>
        <taxon>Chordata</taxon>
        <taxon>Craniata</taxon>
        <taxon>Vertebrata</taxon>
        <taxon>Euteleostomi</taxon>
        <taxon>Actinopterygii</taxon>
        <taxon>Neopterygii</taxon>
        <taxon>Teleostei</taxon>
        <taxon>Neoteleostei</taxon>
        <taxon>Acanthomorphata</taxon>
        <taxon>Carangaria</taxon>
        <taxon>Pleuronectiformes</taxon>
        <taxon>Pleuronectoidei</taxon>
        <taxon>Scophthalmidae</taxon>
        <taxon>Scophthalmus</taxon>
    </lineage>
</organism>
<keyword evidence="2" id="KW-0732">Signal</keyword>
<evidence type="ECO:0000313" key="3">
    <source>
        <dbReference type="EMBL" id="KAF0033740.1"/>
    </source>
</evidence>
<proteinExistence type="predicted"/>
<dbReference type="EMBL" id="VEVO01000012">
    <property type="protein sequence ID" value="KAF0033740.1"/>
    <property type="molecule type" value="Genomic_DNA"/>
</dbReference>
<name>A0A6A4SP90_SCOMX</name>
<reference evidence="3 4" key="1">
    <citation type="submission" date="2019-06" db="EMBL/GenBank/DDBJ databases">
        <title>Draft genomes of female and male turbot (Scophthalmus maximus).</title>
        <authorList>
            <person name="Xu H."/>
            <person name="Xu X.-W."/>
            <person name="Shao C."/>
            <person name="Chen S."/>
        </authorList>
    </citation>
    <scope>NUCLEOTIDE SEQUENCE [LARGE SCALE GENOMIC DNA]</scope>
    <source>
        <strain evidence="3">Ysfricsl-2016a</strain>
        <tissue evidence="3">Blood</tissue>
    </source>
</reference>
<dbReference type="InterPro" id="IPR052678">
    <property type="entry name" value="OST-beta_subunit"/>
</dbReference>
<protein>
    <submittedName>
        <fullName evidence="3">Uncharacterized protein</fullName>
    </submittedName>
</protein>
<accession>A0A6A4SP90</accession>
<evidence type="ECO:0000256" key="1">
    <source>
        <dbReference type="SAM" id="Phobius"/>
    </source>
</evidence>
<dbReference type="AlphaFoldDB" id="A0A6A4SP90"/>
<feature type="chain" id="PRO_5025331003" evidence="2">
    <location>
        <begin position="17"/>
        <end position="125"/>
    </location>
</feature>
<dbReference type="PANTHER" id="PTHR36129">
    <property type="entry name" value="ORGANIC SOLUTE TRANSPORTER SUBUNIT BETA-RELATED"/>
    <property type="match status" value="1"/>
</dbReference>
<feature type="transmembrane region" description="Helical" evidence="1">
    <location>
        <begin position="59"/>
        <end position="81"/>
    </location>
</feature>